<accession>A0A2P7YU15</accession>
<evidence type="ECO:0000256" key="2">
    <source>
        <dbReference type="ARBA" id="ARBA00022771"/>
    </source>
</evidence>
<name>A0A2P7YU15_9ASCO</name>
<keyword evidence="2" id="KW-0863">Zinc-finger</keyword>
<evidence type="ECO:0000313" key="8">
    <source>
        <dbReference type="Proteomes" id="UP000241107"/>
    </source>
</evidence>
<dbReference type="PROSITE" id="PS51157">
    <property type="entry name" value="ZF_UBR"/>
    <property type="match status" value="1"/>
</dbReference>
<organism evidence="7 8">
    <name type="scientific">Candidozyma pseudohaemuli</name>
    <dbReference type="NCBI Taxonomy" id="418784"/>
    <lineage>
        <taxon>Eukaryota</taxon>
        <taxon>Fungi</taxon>
        <taxon>Dikarya</taxon>
        <taxon>Ascomycota</taxon>
        <taxon>Saccharomycotina</taxon>
        <taxon>Pichiomycetes</taxon>
        <taxon>Metschnikowiaceae</taxon>
        <taxon>Candidozyma</taxon>
    </lineage>
</organism>
<dbReference type="SMART" id="SM00396">
    <property type="entry name" value="ZnF_UBR1"/>
    <property type="match status" value="1"/>
</dbReference>
<dbReference type="InterPro" id="IPR040204">
    <property type="entry name" value="UBR7"/>
</dbReference>
<keyword evidence="8" id="KW-1185">Reference proteome</keyword>
<evidence type="ECO:0000256" key="5">
    <source>
        <dbReference type="SAM" id="MobiDB-lite"/>
    </source>
</evidence>
<comment type="caution">
    <text evidence="7">The sequence shown here is derived from an EMBL/GenBank/DDBJ whole genome shotgun (WGS) entry which is preliminary data.</text>
</comment>
<dbReference type="OrthoDB" id="5795902at2759"/>
<dbReference type="GO" id="GO:0008270">
    <property type="term" value="F:zinc ion binding"/>
    <property type="evidence" value="ECO:0007669"/>
    <property type="project" value="UniProtKB-KW"/>
</dbReference>
<proteinExistence type="predicted"/>
<evidence type="ECO:0000256" key="3">
    <source>
        <dbReference type="ARBA" id="ARBA00022833"/>
    </source>
</evidence>
<evidence type="ECO:0000259" key="6">
    <source>
        <dbReference type="PROSITE" id="PS51157"/>
    </source>
</evidence>
<dbReference type="InterPro" id="IPR003126">
    <property type="entry name" value="Znf_UBR"/>
</dbReference>
<dbReference type="Pfam" id="PF02207">
    <property type="entry name" value="zf-UBR"/>
    <property type="match status" value="1"/>
</dbReference>
<keyword evidence="1" id="KW-0479">Metal-binding</keyword>
<protein>
    <recommendedName>
        <fullName evidence="6">UBR-type domain-containing protein</fullName>
    </recommendedName>
</protein>
<evidence type="ECO:0000256" key="1">
    <source>
        <dbReference type="ARBA" id="ARBA00022723"/>
    </source>
</evidence>
<dbReference type="PANTHER" id="PTHR13513">
    <property type="entry name" value="E3 UBIQUITIN-PROTEIN LIGASE UBR7"/>
    <property type="match status" value="1"/>
</dbReference>
<dbReference type="GO" id="GO:0061630">
    <property type="term" value="F:ubiquitin protein ligase activity"/>
    <property type="evidence" value="ECO:0007669"/>
    <property type="project" value="InterPro"/>
</dbReference>
<feature type="zinc finger region" description="UBR-type" evidence="4">
    <location>
        <begin position="29"/>
        <end position="101"/>
    </location>
</feature>
<feature type="region of interest" description="Disordered" evidence="5">
    <location>
        <begin position="238"/>
        <end position="303"/>
    </location>
</feature>
<dbReference type="Proteomes" id="UP000241107">
    <property type="component" value="Unassembled WGS sequence"/>
</dbReference>
<dbReference type="PANTHER" id="PTHR13513:SF9">
    <property type="entry name" value="E3 UBIQUITIN-PROTEIN LIGASE UBR7-RELATED"/>
    <property type="match status" value="1"/>
</dbReference>
<reference evidence="7 8" key="1">
    <citation type="submission" date="2018-03" db="EMBL/GenBank/DDBJ databases">
        <title>Candida pseudohaemulonii genome assembly and annotation.</title>
        <authorList>
            <person name="Munoz J.F."/>
            <person name="Gade L.G."/>
            <person name="Chow N.A."/>
            <person name="Litvintseva A.P."/>
            <person name="Loparev V.N."/>
            <person name="Cuomo C.A."/>
        </authorList>
    </citation>
    <scope>NUCLEOTIDE SEQUENCE [LARGE SCALE GENOMIC DNA]</scope>
    <source>
        <strain evidence="7 8">B12108</strain>
    </source>
</reference>
<dbReference type="RefSeq" id="XP_024714585.1">
    <property type="nucleotide sequence ID" value="XM_024857449.1"/>
</dbReference>
<feature type="region of interest" description="Disordered" evidence="5">
    <location>
        <begin position="105"/>
        <end position="143"/>
    </location>
</feature>
<dbReference type="AlphaFoldDB" id="A0A2P7YU15"/>
<sequence length="502" mass="56764">MPPVTALDFLEHQLELEKEAREVMPYEPDKCTYPQPLRQLVFTCLTCLRANDNNPVGVCYLCLIQCHSTHELVELLPKRLFVCDCGTSRMKNGHACELRIRRAKEDAKKHNPGSQGNQDEGSSHQSNQNSDHPPNRPHQLQSQGIPKLRAGLSSSHFHSLSAQQLPAEDVPSSSNTYNHNYKGNFCSCNELFNPFKETRTMHQCYFGEFCGEDWFHQDCIMGYKPGLFSNHPTETGENKLALLPSPGLDAEHDRKNLGPDYIGNGSPEQKPNANEAEEEVRDNKHDVPQSSLPDHADSDDEEGDVIPYFPALESFSEFVCWGCIEAFREAFDELSTNSNIVAAKLPHFEGIGSAHEWKTRYDEYVNGEPQSKKKKNGKDNRQLYTLFLRHDFKKELKKIKETAPTDSPVAAMLRTFDFMCGEDVIYSPKEDTDVSSSTGSLYDMGTEALQALPGQQAIEGLHAYGLMKSRLRDFFQGFVDKNKVVTEDEVRDFFDNLKHSNS</sequence>
<dbReference type="CDD" id="cd19677">
    <property type="entry name" value="UBR-box_UBR7"/>
    <property type="match status" value="1"/>
</dbReference>
<keyword evidence="3" id="KW-0862">Zinc</keyword>
<evidence type="ECO:0000256" key="4">
    <source>
        <dbReference type="PROSITE-ProRule" id="PRU00508"/>
    </source>
</evidence>
<dbReference type="GeneID" id="36565451"/>
<gene>
    <name evidence="7" type="ORF">C7M61_002062</name>
</gene>
<feature type="domain" description="UBR-type" evidence="6">
    <location>
        <begin position="29"/>
        <end position="101"/>
    </location>
</feature>
<dbReference type="InterPro" id="IPR047506">
    <property type="entry name" value="UBR7-like_UBR-box"/>
</dbReference>
<dbReference type="VEuPathDB" id="FungiDB:C7M61_002062"/>
<dbReference type="EMBL" id="PYFQ01000003">
    <property type="protein sequence ID" value="PSK39448.1"/>
    <property type="molecule type" value="Genomic_DNA"/>
</dbReference>
<dbReference type="GO" id="GO:0005737">
    <property type="term" value="C:cytoplasm"/>
    <property type="evidence" value="ECO:0007669"/>
    <property type="project" value="TreeGrafter"/>
</dbReference>
<evidence type="ECO:0000313" key="7">
    <source>
        <dbReference type="EMBL" id="PSK39448.1"/>
    </source>
</evidence>
<feature type="compositionally biased region" description="Polar residues" evidence="5">
    <location>
        <begin position="112"/>
        <end position="143"/>
    </location>
</feature>